<dbReference type="EMBL" id="LR882967">
    <property type="protein sequence ID" value="CAD5920401.1"/>
    <property type="molecule type" value="Genomic_DNA"/>
</dbReference>
<evidence type="ECO:0000313" key="2">
    <source>
        <dbReference type="Proteomes" id="UP001153719"/>
    </source>
</evidence>
<organism evidence="1 2">
    <name type="scientific">Planktothrix pseudagardhii</name>
    <dbReference type="NCBI Taxonomy" id="132604"/>
    <lineage>
        <taxon>Bacteria</taxon>
        <taxon>Bacillati</taxon>
        <taxon>Cyanobacteriota</taxon>
        <taxon>Cyanophyceae</taxon>
        <taxon>Oscillatoriophycideae</taxon>
        <taxon>Oscillatoriales</taxon>
        <taxon>Microcoleaceae</taxon>
        <taxon>Planktothrix</taxon>
    </lineage>
</organism>
<sequence length="54" mass="5983">MGQWWGGKSIPVAGLASVGIAPEYRGGGVALELLRQTLRELYNQQIPLFLTRNR</sequence>
<dbReference type="SUPFAM" id="SSF55729">
    <property type="entry name" value="Acyl-CoA N-acyltransferases (Nat)"/>
    <property type="match status" value="1"/>
</dbReference>
<evidence type="ECO:0000313" key="1">
    <source>
        <dbReference type="EMBL" id="CAD5920401.1"/>
    </source>
</evidence>
<name>A0A9W4CFB0_9CYAN</name>
<accession>A0A9W4CFB0</accession>
<gene>
    <name evidence="1" type="ORF">NO713_00623</name>
</gene>
<dbReference type="Pfam" id="PF13527">
    <property type="entry name" value="Acetyltransf_9"/>
    <property type="match status" value="1"/>
</dbReference>
<protein>
    <submittedName>
        <fullName evidence="1">GCN5-related N-acetyltransferase</fullName>
    </submittedName>
</protein>
<proteinExistence type="predicted"/>
<dbReference type="AlphaFoldDB" id="A0A9W4CFB0"/>
<dbReference type="Gene3D" id="3.40.630.30">
    <property type="match status" value="1"/>
</dbReference>
<dbReference type="CDD" id="cd04301">
    <property type="entry name" value="NAT_SF"/>
    <property type="match status" value="1"/>
</dbReference>
<keyword evidence="2" id="KW-1185">Reference proteome</keyword>
<dbReference type="Proteomes" id="UP001153719">
    <property type="component" value="Chromosome"/>
</dbReference>
<dbReference type="KEGG" id="ppsu:NO713_00623"/>
<dbReference type="InterPro" id="IPR016181">
    <property type="entry name" value="Acyl_CoA_acyltransferase"/>
</dbReference>
<reference evidence="1" key="1">
    <citation type="submission" date="2020-09" db="EMBL/GenBank/DDBJ databases">
        <authorList>
            <person name="Blom J."/>
        </authorList>
    </citation>
    <scope>NUCLEOTIDE SEQUENCE</scope>
    <source>
        <strain evidence="1">No.713</strain>
    </source>
</reference>